<dbReference type="AlphaFoldDB" id="A0A081LFF9"/>
<name>A0A081LFF9_9BACI</name>
<dbReference type="SUPFAM" id="SSF160755">
    <property type="entry name" value="YugN-like"/>
    <property type="match status" value="1"/>
</dbReference>
<dbReference type="Proteomes" id="UP000028091">
    <property type="component" value="Unassembled WGS sequence"/>
</dbReference>
<accession>A0A081LFF9</accession>
<gene>
    <name evidence="1" type="ORF">BA70_07885</name>
</gene>
<protein>
    <recommendedName>
        <fullName evidence="3">YugN-like family protein</fullName>
    </recommendedName>
</protein>
<sequence length="121" mass="13944">MKFEGTGIEKVSVDLNKLDFIMESEGFVRADQWDYERVTYDRKYSMVEGTFYLRIYGYATEGDVGSKKAHIQLLTPLLGKHYYPHGVEYGEGEDFPKSLIQSSKQTLNRLKEKLESMTAEA</sequence>
<evidence type="ECO:0000313" key="1">
    <source>
        <dbReference type="EMBL" id="KEP27985.1"/>
    </source>
</evidence>
<organism evidence="1 2">
    <name type="scientific">Bacillus zhangzhouensis</name>
    <dbReference type="NCBI Taxonomy" id="1178540"/>
    <lineage>
        <taxon>Bacteria</taxon>
        <taxon>Bacillati</taxon>
        <taxon>Bacillota</taxon>
        <taxon>Bacilli</taxon>
        <taxon>Bacillales</taxon>
        <taxon>Bacillaceae</taxon>
        <taxon>Bacillus</taxon>
    </lineage>
</organism>
<dbReference type="Gene3D" id="3.30.310.100">
    <property type="entry name" value="YugN-like"/>
    <property type="match status" value="1"/>
</dbReference>
<dbReference type="InterPro" id="IPR014967">
    <property type="entry name" value="Uncharacterised_YugN-like"/>
</dbReference>
<dbReference type="InterPro" id="IPR036491">
    <property type="entry name" value="YugN-like_sf"/>
</dbReference>
<proteinExistence type="predicted"/>
<dbReference type="eggNOG" id="ENOG50317VK">
    <property type="taxonomic scope" value="Bacteria"/>
</dbReference>
<keyword evidence="2" id="KW-1185">Reference proteome</keyword>
<comment type="caution">
    <text evidence="1">The sequence shown here is derived from an EMBL/GenBank/DDBJ whole genome shotgun (WGS) entry which is preliminary data.</text>
</comment>
<dbReference type="Pfam" id="PF08868">
    <property type="entry name" value="YugN"/>
    <property type="match status" value="1"/>
</dbReference>
<dbReference type="OrthoDB" id="2679642at2"/>
<dbReference type="RefSeq" id="WP_034318051.1">
    <property type="nucleotide sequence ID" value="NZ_JAVIKA010000002.1"/>
</dbReference>
<evidence type="ECO:0000313" key="2">
    <source>
        <dbReference type="Proteomes" id="UP000028091"/>
    </source>
</evidence>
<evidence type="ECO:0008006" key="3">
    <source>
        <dbReference type="Google" id="ProtNLM"/>
    </source>
</evidence>
<dbReference type="EMBL" id="JOTP01000002">
    <property type="protein sequence ID" value="KEP27985.1"/>
    <property type="molecule type" value="Genomic_DNA"/>
</dbReference>
<reference evidence="1 2" key="1">
    <citation type="submission" date="2012-09" db="EMBL/GenBank/DDBJ databases">
        <title>Genome Sequence of Bacillus sp. DW5-4.</title>
        <authorList>
            <person name="Lai Q."/>
            <person name="Liu Y."/>
            <person name="Shao Z."/>
        </authorList>
    </citation>
    <scope>NUCLEOTIDE SEQUENCE [LARGE SCALE GENOMIC DNA]</scope>
    <source>
        <strain evidence="1 2">DW5-4</strain>
    </source>
</reference>